<gene>
    <name evidence="2" type="ORF">FOE67_08190</name>
</gene>
<dbReference type="AlphaFoldDB" id="A0A7W3XW59"/>
<feature type="compositionally biased region" description="Pro residues" evidence="1">
    <location>
        <begin position="63"/>
        <end position="81"/>
    </location>
</feature>
<protein>
    <submittedName>
        <fullName evidence="2">Uncharacterized protein</fullName>
    </submittedName>
</protein>
<evidence type="ECO:0000313" key="3">
    <source>
        <dbReference type="Proteomes" id="UP000530234"/>
    </source>
</evidence>
<sequence>MPHPAADIRAALNHLPARCRYHGDDIDPPSPGRGRESCCDTGLPAVRRRAAEQALAQLSAGTSPPPEPNDGHRPPVPPTTEAPPRTRLTIDQLTSDDLDSLYDRLEDAENRARSSREPTAEPEAEDGPVLPARLLNIVHPVRPYLSGACEVAAACTTTARRHPRIAETLNERAAYLHDRCRRTHEYTGEQCLCRCHHSAPRPSEQPTADAIEGSP</sequence>
<name>A0A7W3XW59_9ACTN</name>
<proteinExistence type="predicted"/>
<dbReference type="RefSeq" id="WP_182662029.1">
    <property type="nucleotide sequence ID" value="NZ_VKHS01000129.1"/>
</dbReference>
<feature type="region of interest" description="Disordered" evidence="1">
    <location>
        <begin position="56"/>
        <end position="128"/>
    </location>
</feature>
<keyword evidence="3" id="KW-1185">Reference proteome</keyword>
<evidence type="ECO:0000313" key="2">
    <source>
        <dbReference type="EMBL" id="MBB0229493.1"/>
    </source>
</evidence>
<organism evidence="2 3">
    <name type="scientific">Streptomyces calidiresistens</name>
    <dbReference type="NCBI Taxonomy" id="1485586"/>
    <lineage>
        <taxon>Bacteria</taxon>
        <taxon>Bacillati</taxon>
        <taxon>Actinomycetota</taxon>
        <taxon>Actinomycetes</taxon>
        <taxon>Kitasatosporales</taxon>
        <taxon>Streptomycetaceae</taxon>
        <taxon>Streptomyces</taxon>
    </lineage>
</organism>
<dbReference type="EMBL" id="VKHS01000129">
    <property type="protein sequence ID" value="MBB0229493.1"/>
    <property type="molecule type" value="Genomic_DNA"/>
</dbReference>
<accession>A0A7W3XW59</accession>
<feature type="region of interest" description="Disordered" evidence="1">
    <location>
        <begin position="20"/>
        <end position="40"/>
    </location>
</feature>
<dbReference type="Proteomes" id="UP000530234">
    <property type="component" value="Unassembled WGS sequence"/>
</dbReference>
<feature type="compositionally biased region" description="Basic and acidic residues" evidence="1">
    <location>
        <begin position="101"/>
        <end position="119"/>
    </location>
</feature>
<evidence type="ECO:0000256" key="1">
    <source>
        <dbReference type="SAM" id="MobiDB-lite"/>
    </source>
</evidence>
<reference evidence="3" key="1">
    <citation type="submission" date="2019-10" db="EMBL/GenBank/DDBJ databases">
        <title>Streptomyces sp. nov., a novel actinobacterium isolated from alkaline environment.</title>
        <authorList>
            <person name="Golinska P."/>
        </authorList>
    </citation>
    <scope>NUCLEOTIDE SEQUENCE [LARGE SCALE GENOMIC DNA]</scope>
    <source>
        <strain evidence="3">DSM 42108</strain>
    </source>
</reference>
<comment type="caution">
    <text evidence="2">The sequence shown here is derived from an EMBL/GenBank/DDBJ whole genome shotgun (WGS) entry which is preliminary data.</text>
</comment>